<keyword evidence="2" id="KW-0732">Signal</keyword>
<evidence type="ECO:0000313" key="4">
    <source>
        <dbReference type="Proteomes" id="UP000811255"/>
    </source>
</evidence>
<gene>
    <name evidence="3" type="ORF">KK137_06600</name>
</gene>
<dbReference type="Proteomes" id="UP000811255">
    <property type="component" value="Unassembled WGS sequence"/>
</dbReference>
<reference evidence="3 4" key="1">
    <citation type="submission" date="2021-05" db="EMBL/GenBank/DDBJ databases">
        <title>Croceibacterium sp. LX-88 genome sequence.</title>
        <authorList>
            <person name="Luo X."/>
        </authorList>
    </citation>
    <scope>NUCLEOTIDE SEQUENCE [LARGE SCALE GENOMIC DNA]</scope>
    <source>
        <strain evidence="3 4">LX-88</strain>
    </source>
</reference>
<keyword evidence="4" id="KW-1185">Reference proteome</keyword>
<organism evidence="3 4">
    <name type="scientific">Croceibacterium selenioxidans</name>
    <dbReference type="NCBI Taxonomy" id="2838833"/>
    <lineage>
        <taxon>Bacteria</taxon>
        <taxon>Pseudomonadati</taxon>
        <taxon>Pseudomonadota</taxon>
        <taxon>Alphaproteobacteria</taxon>
        <taxon>Sphingomonadales</taxon>
        <taxon>Erythrobacteraceae</taxon>
        <taxon>Croceibacterium</taxon>
    </lineage>
</organism>
<feature type="chain" id="PRO_5047448351" description="Lytic transglycosylase" evidence="2">
    <location>
        <begin position="22"/>
        <end position="610"/>
    </location>
</feature>
<protein>
    <recommendedName>
        <fullName evidence="5">Lytic transglycosylase</fullName>
    </recommendedName>
</protein>
<sequence length="610" mass="64346">MRRAVLLAGAALALCSTLALAAPESLLPPSFDNPAPTPAPRPAPTPSPAPAQNAPAAPPVSEPVIQPLPGITDPGAIALPDIPLPANFPSLAELEAMDPDQIDELLGLKPKFDIPPAARRALREVGVIGQDEGGFDSTSLAAQPPALVQAALQATRGPLVSRWGHILLRRALASRLDAPQGMDPASFIALRASLLNRIGEGLAARALVQDVDSSNYNAALASAAFDAYLATGDLLGICPVARLKGTLIEDAEWDMARAICAAYAGEARQAERDLQRMLYYGEAPRIDALLAQRFAGAAGEGRRAVNIEWNNVDELTPWRFGLSRQLGVELPAGLRNGAGPTYDISDVLIPAVPLPERVAVMDVAGERGILSSAAMVDLYSQLWSEQLEGEARTRASTLREAYVASDPADRLAAMQQLWGDGTSYGRWVLTAYAAARLPVSEPLVDDAPRIIGSMLAAGLDRNAMRWGSAVAEGSEGWALLAVGQPGGTGQVGRGAVSQFIDDDSSENQRKSRFLVAGLAGLGRLDFSTAVSLGNDLGVNLNRESPWSRKIDRAGELRNQTLVALLAGLGMQGSGWDKMTARHLYHIVRALDQAGLNAEARMIAAEAVARG</sequence>
<feature type="region of interest" description="Disordered" evidence="1">
    <location>
        <begin position="29"/>
        <end position="68"/>
    </location>
</feature>
<evidence type="ECO:0008006" key="5">
    <source>
        <dbReference type="Google" id="ProtNLM"/>
    </source>
</evidence>
<name>A0ABS5W2W1_9SPHN</name>
<dbReference type="EMBL" id="JAHFVK010000001">
    <property type="protein sequence ID" value="MBT2133999.1"/>
    <property type="molecule type" value="Genomic_DNA"/>
</dbReference>
<evidence type="ECO:0000256" key="1">
    <source>
        <dbReference type="SAM" id="MobiDB-lite"/>
    </source>
</evidence>
<evidence type="ECO:0000256" key="2">
    <source>
        <dbReference type="SAM" id="SignalP"/>
    </source>
</evidence>
<feature type="compositionally biased region" description="Pro residues" evidence="1">
    <location>
        <begin position="35"/>
        <end position="49"/>
    </location>
</feature>
<proteinExistence type="predicted"/>
<dbReference type="RefSeq" id="WP_214535360.1">
    <property type="nucleotide sequence ID" value="NZ_JAHFVK010000001.1"/>
</dbReference>
<comment type="caution">
    <text evidence="3">The sequence shown here is derived from an EMBL/GenBank/DDBJ whole genome shotgun (WGS) entry which is preliminary data.</text>
</comment>
<feature type="signal peptide" evidence="2">
    <location>
        <begin position="1"/>
        <end position="21"/>
    </location>
</feature>
<accession>A0ABS5W2W1</accession>
<evidence type="ECO:0000313" key="3">
    <source>
        <dbReference type="EMBL" id="MBT2133999.1"/>
    </source>
</evidence>